<evidence type="ECO:0000313" key="3">
    <source>
        <dbReference type="Proteomes" id="UP000272474"/>
    </source>
</evidence>
<name>A0A3A9Z397_9ACTN</name>
<evidence type="ECO:0000313" key="2">
    <source>
        <dbReference type="EMBL" id="RKN42294.1"/>
    </source>
</evidence>
<proteinExistence type="predicted"/>
<organism evidence="2 3">
    <name type="scientific">Streptomyces hoynatensis</name>
    <dbReference type="NCBI Taxonomy" id="1141874"/>
    <lineage>
        <taxon>Bacteria</taxon>
        <taxon>Bacillati</taxon>
        <taxon>Actinomycetota</taxon>
        <taxon>Actinomycetes</taxon>
        <taxon>Kitasatosporales</taxon>
        <taxon>Streptomycetaceae</taxon>
        <taxon>Streptomyces</taxon>
    </lineage>
</organism>
<dbReference type="AlphaFoldDB" id="A0A3A9Z397"/>
<keyword evidence="2" id="KW-0808">Transferase</keyword>
<dbReference type="SUPFAM" id="SSF53335">
    <property type="entry name" value="S-adenosyl-L-methionine-dependent methyltransferases"/>
    <property type="match status" value="1"/>
</dbReference>
<dbReference type="GO" id="GO:0032259">
    <property type="term" value="P:methylation"/>
    <property type="evidence" value="ECO:0007669"/>
    <property type="project" value="UniProtKB-KW"/>
</dbReference>
<dbReference type="Pfam" id="PF08242">
    <property type="entry name" value="Methyltransf_12"/>
    <property type="match status" value="1"/>
</dbReference>
<dbReference type="InterPro" id="IPR013217">
    <property type="entry name" value="Methyltransf_12"/>
</dbReference>
<reference evidence="2 3" key="1">
    <citation type="journal article" date="2014" name="Int. J. Syst. Evol. Microbiol.">
        <title>Streptomyces hoynatensis sp. nov., isolated from deep marine sediment.</title>
        <authorList>
            <person name="Veyisoglu A."/>
            <person name="Sahin N."/>
        </authorList>
    </citation>
    <scope>NUCLEOTIDE SEQUENCE [LARGE SCALE GENOMIC DNA]</scope>
    <source>
        <strain evidence="2 3">KCTC 29097</strain>
    </source>
</reference>
<gene>
    <name evidence="2" type="ORF">D7294_12655</name>
</gene>
<keyword evidence="2" id="KW-0489">Methyltransferase</keyword>
<dbReference type="OrthoDB" id="3366024at2"/>
<sequence>MPPEPRVRDAGEPTTPRPHAALRTGVVWDVLREALARQARAAGRQVLDVLDTGGGSGSLAVPVAGLGHRVTVVDPSPNALFALERRAAEQGVAWAAEAAKEAGAAGQGGGRVVRGVQGDTQDLLEVAGRAAYDLVLCHGVLEYVEDAAAGLGAVVGTLRPGGTLSLLAAGVGGAVLSRALAGRFAEARQALADPGGRWGEADPVPHRFTVAQLTSLVADAGLNAREVHGIRVFADLVPGALVDTAPDAVAELTRLEAEAARLPAFQAIAGQLHVLAELPGRE</sequence>
<comment type="caution">
    <text evidence="2">The sequence shown here is derived from an EMBL/GenBank/DDBJ whole genome shotgun (WGS) entry which is preliminary data.</text>
</comment>
<protein>
    <submittedName>
        <fullName evidence="2">Methyltransferase</fullName>
    </submittedName>
</protein>
<feature type="domain" description="Methyltransferase type 12" evidence="1">
    <location>
        <begin position="50"/>
        <end position="164"/>
    </location>
</feature>
<dbReference type="Gene3D" id="3.40.50.150">
    <property type="entry name" value="Vaccinia Virus protein VP39"/>
    <property type="match status" value="1"/>
</dbReference>
<dbReference type="EMBL" id="RBAL01000006">
    <property type="protein sequence ID" value="RKN42294.1"/>
    <property type="molecule type" value="Genomic_DNA"/>
</dbReference>
<dbReference type="Proteomes" id="UP000272474">
    <property type="component" value="Unassembled WGS sequence"/>
</dbReference>
<dbReference type="RefSeq" id="WP_120678904.1">
    <property type="nucleotide sequence ID" value="NZ_RBAL01000006.1"/>
</dbReference>
<dbReference type="InterPro" id="IPR029063">
    <property type="entry name" value="SAM-dependent_MTases_sf"/>
</dbReference>
<dbReference type="GO" id="GO:0008168">
    <property type="term" value="F:methyltransferase activity"/>
    <property type="evidence" value="ECO:0007669"/>
    <property type="project" value="UniProtKB-KW"/>
</dbReference>
<accession>A0A3A9Z397</accession>
<keyword evidence="3" id="KW-1185">Reference proteome</keyword>
<evidence type="ECO:0000259" key="1">
    <source>
        <dbReference type="Pfam" id="PF08242"/>
    </source>
</evidence>